<proteinExistence type="predicted"/>
<name>A0A6A1VCM7_9ROSI</name>
<feature type="coiled-coil region" evidence="1">
    <location>
        <begin position="66"/>
        <end position="171"/>
    </location>
</feature>
<dbReference type="Proteomes" id="UP000516437">
    <property type="component" value="Chromosome 6"/>
</dbReference>
<sequence>MKFLDQDLSGTIQSSDQKDEAINATHILLKDSYLTNGSRAFLTQFPENMARLCAKYRDAVIEEDAIESKISERDALEENINEKKQEHAAMVKERDLFDTDIKQHQKDIATYEEKIRNLEQLIKDKSKKIEYLSKQLRMDDCNRIQADMKKLEEFNGEMKSWKIKKDEAIEKQIQAKNEWNSFRSYLSRSF</sequence>
<protein>
    <submittedName>
        <fullName evidence="2">Uncharacterized protein</fullName>
    </submittedName>
</protein>
<evidence type="ECO:0000313" key="2">
    <source>
        <dbReference type="EMBL" id="KAB1210602.1"/>
    </source>
</evidence>
<evidence type="ECO:0000256" key="1">
    <source>
        <dbReference type="SAM" id="Coils"/>
    </source>
</evidence>
<keyword evidence="1" id="KW-0175">Coiled coil</keyword>
<reference evidence="2 3" key="1">
    <citation type="journal article" date="2019" name="Plant Biotechnol. J.">
        <title>The red bayberry genome and genetic basis of sex determination.</title>
        <authorList>
            <person name="Jia H.M."/>
            <person name="Jia H.J."/>
            <person name="Cai Q.L."/>
            <person name="Wang Y."/>
            <person name="Zhao H.B."/>
            <person name="Yang W.F."/>
            <person name="Wang G.Y."/>
            <person name="Li Y.H."/>
            <person name="Zhan D.L."/>
            <person name="Shen Y.T."/>
            <person name="Niu Q.F."/>
            <person name="Chang L."/>
            <person name="Qiu J."/>
            <person name="Zhao L."/>
            <person name="Xie H.B."/>
            <person name="Fu W.Y."/>
            <person name="Jin J."/>
            <person name="Li X.W."/>
            <person name="Jiao Y."/>
            <person name="Zhou C.C."/>
            <person name="Tu T."/>
            <person name="Chai C.Y."/>
            <person name="Gao J.L."/>
            <person name="Fan L.J."/>
            <person name="van de Weg E."/>
            <person name="Wang J.Y."/>
            <person name="Gao Z.S."/>
        </authorList>
    </citation>
    <scope>NUCLEOTIDE SEQUENCE [LARGE SCALE GENOMIC DNA]</scope>
    <source>
        <tissue evidence="2">Leaves</tissue>
    </source>
</reference>
<gene>
    <name evidence="2" type="ORF">CJ030_MR6G010286</name>
</gene>
<evidence type="ECO:0000313" key="3">
    <source>
        <dbReference type="Proteomes" id="UP000516437"/>
    </source>
</evidence>
<comment type="caution">
    <text evidence="2">The sequence shown here is derived from an EMBL/GenBank/DDBJ whole genome shotgun (WGS) entry which is preliminary data.</text>
</comment>
<dbReference type="AlphaFoldDB" id="A0A6A1VCM7"/>
<accession>A0A6A1VCM7</accession>
<organism evidence="2 3">
    <name type="scientific">Morella rubra</name>
    <name type="common">Chinese bayberry</name>
    <dbReference type="NCBI Taxonomy" id="262757"/>
    <lineage>
        <taxon>Eukaryota</taxon>
        <taxon>Viridiplantae</taxon>
        <taxon>Streptophyta</taxon>
        <taxon>Embryophyta</taxon>
        <taxon>Tracheophyta</taxon>
        <taxon>Spermatophyta</taxon>
        <taxon>Magnoliopsida</taxon>
        <taxon>eudicotyledons</taxon>
        <taxon>Gunneridae</taxon>
        <taxon>Pentapetalae</taxon>
        <taxon>rosids</taxon>
        <taxon>fabids</taxon>
        <taxon>Fagales</taxon>
        <taxon>Myricaceae</taxon>
        <taxon>Morella</taxon>
    </lineage>
</organism>
<dbReference type="EMBL" id="RXIC02000024">
    <property type="protein sequence ID" value="KAB1210602.1"/>
    <property type="molecule type" value="Genomic_DNA"/>
</dbReference>
<keyword evidence="3" id="KW-1185">Reference proteome</keyword>